<evidence type="ECO:0000256" key="2">
    <source>
        <dbReference type="ARBA" id="ARBA00022679"/>
    </source>
</evidence>
<evidence type="ECO:0000256" key="5">
    <source>
        <dbReference type="ARBA" id="ARBA00034489"/>
    </source>
</evidence>
<keyword evidence="3" id="KW-0949">S-adenosyl-L-methionine</keyword>
<dbReference type="EMBL" id="HBFQ01030710">
    <property type="protein sequence ID" value="CAD8847269.1"/>
    <property type="molecule type" value="Transcribed_RNA"/>
</dbReference>
<proteinExistence type="inferred from homology"/>
<sequence length="248" mass="27710">MDSFLEVVSEPELLVESQESTKRHTPACGSQERPQAIRAWQRYTDFVRDPGRKCRDCWLMAEHCCCAEMPKEVRLRPKVILVMHYRELEKHLGSNTAKLLLHFGAELFAWGVEDQDARLAEVLAEDVPRTAVLFPSPDAVPASSLVPVGASPSRIVVLDGGWNECKRINEWIDPCITRCVVTTATREEFGGTRKYGGCAERVQTAAAFAALLSELGEDTEHVAAVKAGLSKFMKAWETQIRRSKTHVT</sequence>
<comment type="catalytic activity">
    <reaction evidence="6">
        <text>a uridine in tRNA + S-adenosyl-L-methionine = a 3-[(3S)-3-amino-3-carboxypropyl]uridine in tRNA + S-methyl-5'-thioadenosine + H(+)</text>
        <dbReference type="Rhea" id="RHEA:62432"/>
        <dbReference type="Rhea" id="RHEA-COMP:13339"/>
        <dbReference type="Rhea" id="RHEA-COMP:16092"/>
        <dbReference type="ChEBI" id="CHEBI:15378"/>
        <dbReference type="ChEBI" id="CHEBI:17509"/>
        <dbReference type="ChEBI" id="CHEBI:59789"/>
        <dbReference type="ChEBI" id="CHEBI:65315"/>
        <dbReference type="ChEBI" id="CHEBI:82930"/>
        <dbReference type="EC" id="2.5.1.25"/>
    </reaction>
</comment>
<dbReference type="InterPro" id="IPR005636">
    <property type="entry name" value="DTW"/>
</dbReference>
<comment type="similarity">
    <text evidence="5">Belongs to the TDD superfamily. DTWD2 family.</text>
</comment>
<dbReference type="GO" id="GO:0016432">
    <property type="term" value="F:tRNA-uridine aminocarboxypropyltransferase activity"/>
    <property type="evidence" value="ECO:0007669"/>
    <property type="project" value="UniProtKB-EC"/>
</dbReference>
<dbReference type="PANTHER" id="PTHR21392:SF0">
    <property type="entry name" value="TRNA-URIDINE AMINOCARBOXYPROPYLTRANSFERASE 2"/>
    <property type="match status" value="1"/>
</dbReference>
<organism evidence="8">
    <name type="scientific">Noctiluca scintillans</name>
    <name type="common">Sea sparkle</name>
    <name type="synonym">Red tide dinoflagellate</name>
    <dbReference type="NCBI Taxonomy" id="2966"/>
    <lineage>
        <taxon>Eukaryota</taxon>
        <taxon>Sar</taxon>
        <taxon>Alveolata</taxon>
        <taxon>Dinophyceae</taxon>
        <taxon>Noctilucales</taxon>
        <taxon>Noctilucaceae</taxon>
        <taxon>Noctiluca</taxon>
    </lineage>
</organism>
<dbReference type="EC" id="2.5.1.25" evidence="1"/>
<dbReference type="AlphaFoldDB" id="A0A7S1F734"/>
<evidence type="ECO:0000256" key="1">
    <source>
        <dbReference type="ARBA" id="ARBA00012386"/>
    </source>
</evidence>
<dbReference type="SMART" id="SM01144">
    <property type="entry name" value="DTW"/>
    <property type="match status" value="1"/>
</dbReference>
<dbReference type="InterPro" id="IPR039262">
    <property type="entry name" value="DTWD2/TAPT"/>
</dbReference>
<dbReference type="GO" id="GO:0008033">
    <property type="term" value="P:tRNA processing"/>
    <property type="evidence" value="ECO:0007669"/>
    <property type="project" value="UniProtKB-KW"/>
</dbReference>
<keyword evidence="4" id="KW-0819">tRNA processing</keyword>
<reference evidence="8" key="1">
    <citation type="submission" date="2021-01" db="EMBL/GenBank/DDBJ databases">
        <authorList>
            <person name="Corre E."/>
            <person name="Pelletier E."/>
            <person name="Niang G."/>
            <person name="Scheremetjew M."/>
            <person name="Finn R."/>
            <person name="Kale V."/>
            <person name="Holt S."/>
            <person name="Cochrane G."/>
            <person name="Meng A."/>
            <person name="Brown T."/>
            <person name="Cohen L."/>
        </authorList>
    </citation>
    <scope>NUCLEOTIDE SEQUENCE</scope>
</reference>
<protein>
    <recommendedName>
        <fullName evidence="1">tRNA-uridine aminocarboxypropyltransferase</fullName>
        <ecNumber evidence="1">2.5.1.25</ecNumber>
    </recommendedName>
</protein>
<evidence type="ECO:0000259" key="7">
    <source>
        <dbReference type="SMART" id="SM01144"/>
    </source>
</evidence>
<gene>
    <name evidence="8" type="ORF">NSCI0253_LOCUS21619</name>
</gene>
<dbReference type="Pfam" id="PF03942">
    <property type="entry name" value="DTW"/>
    <property type="match status" value="1"/>
</dbReference>
<name>A0A7S1F734_NOCSC</name>
<evidence type="ECO:0000256" key="3">
    <source>
        <dbReference type="ARBA" id="ARBA00022691"/>
    </source>
</evidence>
<keyword evidence="2" id="KW-0808">Transferase</keyword>
<evidence type="ECO:0000313" key="8">
    <source>
        <dbReference type="EMBL" id="CAD8847269.1"/>
    </source>
</evidence>
<accession>A0A7S1F734</accession>
<feature type="domain" description="DTW" evidence="7">
    <location>
        <begin position="50"/>
        <end position="245"/>
    </location>
</feature>
<evidence type="ECO:0000256" key="4">
    <source>
        <dbReference type="ARBA" id="ARBA00022694"/>
    </source>
</evidence>
<dbReference type="PANTHER" id="PTHR21392">
    <property type="entry name" value="TRNA-URIDINE AMINOCARBOXYPROPYLTRANSFERASE 2"/>
    <property type="match status" value="1"/>
</dbReference>
<evidence type="ECO:0000256" key="6">
    <source>
        <dbReference type="ARBA" id="ARBA00048718"/>
    </source>
</evidence>